<dbReference type="AlphaFoldDB" id="I0UXC4"/>
<organism evidence="1 2">
    <name type="scientific">Saccharomonospora xinjiangensis XJ-54</name>
    <dbReference type="NCBI Taxonomy" id="882086"/>
    <lineage>
        <taxon>Bacteria</taxon>
        <taxon>Bacillati</taxon>
        <taxon>Actinomycetota</taxon>
        <taxon>Actinomycetes</taxon>
        <taxon>Pseudonocardiales</taxon>
        <taxon>Pseudonocardiaceae</taxon>
        <taxon>Saccharomonospora</taxon>
    </lineage>
</organism>
<sequence>MDEFAVLRELFADEPATVHELRAAWERARSLFATVHDKYESGVLRDELNRHATTANEALLLELVRETLAREGLTDDVVAAVFTAQEWDNGCFLNEHARVVRRDGARIRFDFGEAVEDVLIEEYGPVGRDAAVGVDLRSGTMTFDIDASNVFARIAATNS</sequence>
<reference evidence="1 2" key="1">
    <citation type="submission" date="2012-01" db="EMBL/GenBank/DDBJ databases">
        <title>Improved High-Quality Draft sequence of Saccharomonospora xinjiangensis XJ-54.</title>
        <authorList>
            <consortium name="US DOE Joint Genome Institute"/>
            <person name="Lucas S."/>
            <person name="Han J."/>
            <person name="Lapidus A."/>
            <person name="Cheng J.-F."/>
            <person name="Goodwin L."/>
            <person name="Pitluck S."/>
            <person name="Peters L."/>
            <person name="Mikhailova N."/>
            <person name="Teshima H."/>
            <person name="Detter J.C."/>
            <person name="Han C."/>
            <person name="Tapia R."/>
            <person name="Land M."/>
            <person name="Hauser L."/>
            <person name="Kyrpides N."/>
            <person name="Ivanova N."/>
            <person name="Pagani I."/>
            <person name="Brambilla E.-M."/>
            <person name="Klenk H.-P."/>
            <person name="Woyke T."/>
        </authorList>
    </citation>
    <scope>NUCLEOTIDE SEQUENCE [LARGE SCALE GENOMIC DNA]</scope>
    <source>
        <strain evidence="1 2">XJ-54</strain>
    </source>
</reference>
<accession>I0UXC4</accession>
<evidence type="ECO:0000313" key="1">
    <source>
        <dbReference type="EMBL" id="EID52527.1"/>
    </source>
</evidence>
<proteinExistence type="predicted"/>
<dbReference type="HOGENOM" id="CLU_1659479_0_0_11"/>
<dbReference type="RefSeq" id="WP_006236625.1">
    <property type="nucleotide sequence ID" value="NZ_JH636049.1"/>
</dbReference>
<gene>
    <name evidence="1" type="ORF">SacxiDRAFT_0245</name>
</gene>
<dbReference type="Proteomes" id="UP000004691">
    <property type="component" value="Unassembled WGS sequence"/>
</dbReference>
<protein>
    <submittedName>
        <fullName evidence="1">Uncharacterized protein</fullName>
    </submittedName>
</protein>
<evidence type="ECO:0000313" key="2">
    <source>
        <dbReference type="Proteomes" id="UP000004691"/>
    </source>
</evidence>
<dbReference type="EMBL" id="JH636049">
    <property type="protein sequence ID" value="EID52527.1"/>
    <property type="molecule type" value="Genomic_DNA"/>
</dbReference>
<name>I0UXC4_9PSEU</name>
<keyword evidence="2" id="KW-1185">Reference proteome</keyword>